<name>A0A1Y5T6G1_9RHOB</name>
<proteinExistence type="predicted"/>
<reference evidence="2 3" key="1">
    <citation type="submission" date="2017-03" db="EMBL/GenBank/DDBJ databases">
        <authorList>
            <person name="Afonso C.L."/>
            <person name="Miller P.J."/>
            <person name="Scott M.A."/>
            <person name="Spackman E."/>
            <person name="Goraichik I."/>
            <person name="Dimitrov K.M."/>
            <person name="Suarez D.L."/>
            <person name="Swayne D.E."/>
        </authorList>
    </citation>
    <scope>NUCLEOTIDE SEQUENCE [LARGE SCALE GENOMIC DNA]</scope>
    <source>
        <strain evidence="2 3">CECT 7066</strain>
    </source>
</reference>
<gene>
    <name evidence="2" type="ORF">PAM7066_02725</name>
</gene>
<dbReference type="Proteomes" id="UP000193870">
    <property type="component" value="Unassembled WGS sequence"/>
</dbReference>
<sequence length="100" mass="11873">MSERRAFAVIAVDRSSIRYRGSRLDDADLRARLRELADQRRRFGDRRLHVLLRQKGHTVNRKKIQRLYREEGLTVRRRKSRRRIAVARTPIPLATGPNSR</sequence>
<organism evidence="2 3">
    <name type="scientific">Palleronia marisminoris</name>
    <dbReference type="NCBI Taxonomy" id="315423"/>
    <lineage>
        <taxon>Bacteria</taxon>
        <taxon>Pseudomonadati</taxon>
        <taxon>Pseudomonadota</taxon>
        <taxon>Alphaproteobacteria</taxon>
        <taxon>Rhodobacterales</taxon>
        <taxon>Roseobacteraceae</taxon>
        <taxon>Palleronia</taxon>
    </lineage>
</organism>
<dbReference type="STRING" id="315423.SAMN04488020_10817"/>
<dbReference type="InterPro" id="IPR025948">
    <property type="entry name" value="HTH-like_dom"/>
</dbReference>
<evidence type="ECO:0000259" key="1">
    <source>
        <dbReference type="Pfam" id="PF13276"/>
    </source>
</evidence>
<evidence type="ECO:0000313" key="2">
    <source>
        <dbReference type="EMBL" id="SLN56994.1"/>
    </source>
</evidence>
<dbReference type="PANTHER" id="PTHR47515:SF1">
    <property type="entry name" value="BLR2054 PROTEIN"/>
    <property type="match status" value="1"/>
</dbReference>
<keyword evidence="3" id="KW-1185">Reference proteome</keyword>
<dbReference type="AlphaFoldDB" id="A0A1Y5T6G1"/>
<accession>A0A1Y5T6G1</accession>
<dbReference type="PANTHER" id="PTHR47515">
    <property type="entry name" value="LOW CALCIUM RESPONSE LOCUS PROTEIN T"/>
    <property type="match status" value="1"/>
</dbReference>
<dbReference type="Pfam" id="PF13276">
    <property type="entry name" value="HTH_21"/>
    <property type="match status" value="1"/>
</dbReference>
<protein>
    <recommendedName>
        <fullName evidence="1">HTH-like domain-containing protein</fullName>
    </recommendedName>
</protein>
<evidence type="ECO:0000313" key="3">
    <source>
        <dbReference type="Proteomes" id="UP000193870"/>
    </source>
</evidence>
<feature type="domain" description="HTH-like" evidence="1">
    <location>
        <begin position="24"/>
        <end position="80"/>
    </location>
</feature>
<dbReference type="EMBL" id="FWFV01000008">
    <property type="protein sequence ID" value="SLN56994.1"/>
    <property type="molecule type" value="Genomic_DNA"/>
</dbReference>